<dbReference type="PROSITE" id="PS00688">
    <property type="entry name" value="SIGMA54_INTERACT_3"/>
    <property type="match status" value="1"/>
</dbReference>
<dbReference type="CDD" id="cd00009">
    <property type="entry name" value="AAA"/>
    <property type="match status" value="1"/>
</dbReference>
<protein>
    <submittedName>
        <fullName evidence="11">Sigma 54-dependent transcriptional activator containing CheY-like receiver domain</fullName>
    </submittedName>
</protein>
<dbReference type="GO" id="GO:0005524">
    <property type="term" value="F:ATP binding"/>
    <property type="evidence" value="ECO:0007669"/>
    <property type="project" value="UniProtKB-KW"/>
</dbReference>
<evidence type="ECO:0000259" key="9">
    <source>
        <dbReference type="PROSITE" id="PS50045"/>
    </source>
</evidence>
<dbReference type="Pfam" id="PF25601">
    <property type="entry name" value="AAA_lid_14"/>
    <property type="match status" value="1"/>
</dbReference>
<dbReference type="InterPro" id="IPR058031">
    <property type="entry name" value="AAA_lid_NorR"/>
</dbReference>
<dbReference type="STRING" id="314283.MED297_08021"/>
<dbReference type="EMBL" id="AAOE01000006">
    <property type="protein sequence ID" value="EAR10019.1"/>
    <property type="molecule type" value="Genomic_DNA"/>
</dbReference>
<keyword evidence="12" id="KW-1185">Reference proteome</keyword>
<dbReference type="InterPro" id="IPR025944">
    <property type="entry name" value="Sigma_54_int_dom_CS"/>
</dbReference>
<keyword evidence="4" id="KW-0902">Two-component regulatory system</keyword>
<dbReference type="Pfam" id="PF00158">
    <property type="entry name" value="Sigma54_activat"/>
    <property type="match status" value="1"/>
</dbReference>
<organism evidence="11 12">
    <name type="scientific">Reinekea blandensis MED297</name>
    <dbReference type="NCBI Taxonomy" id="314283"/>
    <lineage>
        <taxon>Bacteria</taxon>
        <taxon>Pseudomonadati</taxon>
        <taxon>Pseudomonadota</taxon>
        <taxon>Gammaproteobacteria</taxon>
        <taxon>Oceanospirillales</taxon>
        <taxon>Saccharospirillaceae</taxon>
        <taxon>Reinekea</taxon>
    </lineage>
</organism>
<dbReference type="InterPro" id="IPR009057">
    <property type="entry name" value="Homeodomain-like_sf"/>
</dbReference>
<evidence type="ECO:0000256" key="2">
    <source>
        <dbReference type="ARBA" id="ARBA00022741"/>
    </source>
</evidence>
<gene>
    <name evidence="11" type="ORF">MED297_08021</name>
</gene>
<dbReference type="GO" id="GO:0043565">
    <property type="term" value="F:sequence-specific DNA binding"/>
    <property type="evidence" value="ECO:0007669"/>
    <property type="project" value="InterPro"/>
</dbReference>
<dbReference type="OrthoDB" id="9804019at2"/>
<dbReference type="SMART" id="SM00382">
    <property type="entry name" value="AAA"/>
    <property type="match status" value="1"/>
</dbReference>
<keyword evidence="7" id="KW-0804">Transcription</keyword>
<dbReference type="SUPFAM" id="SSF52540">
    <property type="entry name" value="P-loop containing nucleoside triphosphate hydrolases"/>
    <property type="match status" value="1"/>
</dbReference>
<dbReference type="PROSITE" id="PS50110">
    <property type="entry name" value="RESPONSE_REGULATORY"/>
    <property type="match status" value="1"/>
</dbReference>
<keyword evidence="2" id="KW-0547">Nucleotide-binding</keyword>
<dbReference type="Gene3D" id="1.10.8.60">
    <property type="match status" value="1"/>
</dbReference>
<name>A4BCT7_9GAMM</name>
<proteinExistence type="predicted"/>
<dbReference type="PROSITE" id="PS00675">
    <property type="entry name" value="SIGMA54_INTERACT_1"/>
    <property type="match status" value="1"/>
</dbReference>
<evidence type="ECO:0000259" key="10">
    <source>
        <dbReference type="PROSITE" id="PS50110"/>
    </source>
</evidence>
<reference evidence="11 12" key="1">
    <citation type="submission" date="2006-02" db="EMBL/GenBank/DDBJ databases">
        <authorList>
            <person name="Pinhassi J."/>
            <person name="Pedros-Alio C."/>
            <person name="Ferriera S."/>
            <person name="Johnson J."/>
            <person name="Kravitz S."/>
            <person name="Halpern A."/>
            <person name="Remington K."/>
            <person name="Beeson K."/>
            <person name="Tran B."/>
            <person name="Rogers Y.-H."/>
            <person name="Friedman R."/>
            <person name="Venter J.C."/>
        </authorList>
    </citation>
    <scope>NUCLEOTIDE SEQUENCE [LARGE SCALE GENOMIC DNA]</scope>
    <source>
        <strain evidence="11 12">MED297</strain>
    </source>
</reference>
<evidence type="ECO:0000256" key="1">
    <source>
        <dbReference type="ARBA" id="ARBA00022553"/>
    </source>
</evidence>
<sequence>MTATDVLFIDDDAAIRQAIQQTLQLEELTTETFDNAASALKILRPDFQGVVLCDFHMPGINGLDLLKAVQQIDESIPVIILTGQGDIGTAVTAMQLGAYDFIEKPFNQDELIELLKHALEKRHLALENRVLKAQLRIFARPGPRLLGGESPKMKRVLSMLENLVDTSADILLSGETGAGKDAIARYIHETSERSQHNFVAINCGAVPENLIESELFGHEAGAFTGAEKKRIGKFEHANKGTIFLDELESMPLALQVRLLRVLEERKVERLGSNVSIGLDVRIIAATKSDLKSKSERGEFREDLYYRLNVIQIDIPPLRERREDIHLLFHHFALIAAARYGRESIPLNKQQIGLLLQHDWPGNVRELRNRAERYVLMGPVALDEIQSAASVDTPTPQSLSDMVDAFERSMIQNALQMCQGSIKDTMEYLGLARKTLYDKMKKHGLDKAQFKEDADHDGL</sequence>
<keyword evidence="1 8" id="KW-0597">Phosphoprotein</keyword>
<keyword evidence="5" id="KW-0805">Transcription regulation</keyword>
<dbReference type="Gene3D" id="1.10.10.60">
    <property type="entry name" value="Homeodomain-like"/>
    <property type="match status" value="1"/>
</dbReference>
<dbReference type="PROSITE" id="PS50045">
    <property type="entry name" value="SIGMA54_INTERACT_4"/>
    <property type="match status" value="1"/>
</dbReference>
<dbReference type="RefSeq" id="WP_008045650.1">
    <property type="nucleotide sequence ID" value="NZ_CH724152.1"/>
</dbReference>
<dbReference type="InterPro" id="IPR011006">
    <property type="entry name" value="CheY-like_superfamily"/>
</dbReference>
<dbReference type="Pfam" id="PF00072">
    <property type="entry name" value="Response_reg"/>
    <property type="match status" value="1"/>
</dbReference>
<dbReference type="Gene3D" id="3.40.50.2300">
    <property type="match status" value="1"/>
</dbReference>
<dbReference type="InterPro" id="IPR002197">
    <property type="entry name" value="HTH_Fis"/>
</dbReference>
<evidence type="ECO:0000256" key="4">
    <source>
        <dbReference type="ARBA" id="ARBA00023012"/>
    </source>
</evidence>
<dbReference type="Proteomes" id="UP000005953">
    <property type="component" value="Unassembled WGS sequence"/>
</dbReference>
<dbReference type="CDD" id="cd17549">
    <property type="entry name" value="REC_DctD-like"/>
    <property type="match status" value="1"/>
</dbReference>
<dbReference type="InterPro" id="IPR025662">
    <property type="entry name" value="Sigma_54_int_dom_ATP-bd_1"/>
</dbReference>
<dbReference type="GO" id="GO:0006355">
    <property type="term" value="P:regulation of DNA-templated transcription"/>
    <property type="evidence" value="ECO:0007669"/>
    <property type="project" value="InterPro"/>
</dbReference>
<dbReference type="AlphaFoldDB" id="A4BCT7"/>
<dbReference type="SUPFAM" id="SSF46689">
    <property type="entry name" value="Homeodomain-like"/>
    <property type="match status" value="1"/>
</dbReference>
<evidence type="ECO:0000256" key="5">
    <source>
        <dbReference type="ARBA" id="ARBA00023015"/>
    </source>
</evidence>
<dbReference type="InterPro" id="IPR002078">
    <property type="entry name" value="Sigma_54_int"/>
</dbReference>
<evidence type="ECO:0000313" key="12">
    <source>
        <dbReference type="Proteomes" id="UP000005953"/>
    </source>
</evidence>
<dbReference type="InterPro" id="IPR001789">
    <property type="entry name" value="Sig_transdc_resp-reg_receiver"/>
</dbReference>
<dbReference type="SMART" id="SM00448">
    <property type="entry name" value="REC"/>
    <property type="match status" value="1"/>
</dbReference>
<evidence type="ECO:0000256" key="6">
    <source>
        <dbReference type="ARBA" id="ARBA00023125"/>
    </source>
</evidence>
<dbReference type="FunFam" id="3.40.50.2300:FF:000018">
    <property type="entry name" value="DNA-binding transcriptional regulator NtrC"/>
    <property type="match status" value="1"/>
</dbReference>
<dbReference type="SUPFAM" id="SSF52172">
    <property type="entry name" value="CheY-like"/>
    <property type="match status" value="1"/>
</dbReference>
<dbReference type="InterPro" id="IPR025943">
    <property type="entry name" value="Sigma_54_int_dom_ATP-bd_2"/>
</dbReference>
<evidence type="ECO:0000313" key="11">
    <source>
        <dbReference type="EMBL" id="EAR10019.1"/>
    </source>
</evidence>
<feature type="domain" description="Sigma-54 factor interaction" evidence="9">
    <location>
        <begin position="146"/>
        <end position="375"/>
    </location>
</feature>
<dbReference type="PANTHER" id="PTHR32071:SF57">
    <property type="entry name" value="C4-DICARBOXYLATE TRANSPORT TRANSCRIPTIONAL REGULATORY PROTEIN DCTD"/>
    <property type="match status" value="1"/>
</dbReference>
<keyword evidence="3" id="KW-0067">ATP-binding</keyword>
<dbReference type="Gene3D" id="3.40.50.300">
    <property type="entry name" value="P-loop containing nucleotide triphosphate hydrolases"/>
    <property type="match status" value="1"/>
</dbReference>
<dbReference type="InterPro" id="IPR027417">
    <property type="entry name" value="P-loop_NTPase"/>
</dbReference>
<keyword evidence="6" id="KW-0238">DNA-binding</keyword>
<evidence type="ECO:0000256" key="3">
    <source>
        <dbReference type="ARBA" id="ARBA00022840"/>
    </source>
</evidence>
<dbReference type="InterPro" id="IPR003593">
    <property type="entry name" value="AAA+_ATPase"/>
</dbReference>
<comment type="caution">
    <text evidence="11">The sequence shown here is derived from an EMBL/GenBank/DDBJ whole genome shotgun (WGS) entry which is preliminary data.</text>
</comment>
<dbReference type="PANTHER" id="PTHR32071">
    <property type="entry name" value="TRANSCRIPTIONAL REGULATORY PROTEIN"/>
    <property type="match status" value="1"/>
</dbReference>
<evidence type="ECO:0000256" key="8">
    <source>
        <dbReference type="PROSITE-ProRule" id="PRU00169"/>
    </source>
</evidence>
<evidence type="ECO:0000256" key="7">
    <source>
        <dbReference type="ARBA" id="ARBA00023163"/>
    </source>
</evidence>
<dbReference type="Pfam" id="PF02954">
    <property type="entry name" value="HTH_8"/>
    <property type="match status" value="1"/>
</dbReference>
<accession>A4BCT7</accession>
<feature type="domain" description="Response regulatory" evidence="10">
    <location>
        <begin position="5"/>
        <end position="119"/>
    </location>
</feature>
<dbReference type="PROSITE" id="PS00676">
    <property type="entry name" value="SIGMA54_INTERACT_2"/>
    <property type="match status" value="1"/>
</dbReference>
<dbReference type="GO" id="GO:0000160">
    <property type="term" value="P:phosphorelay signal transduction system"/>
    <property type="evidence" value="ECO:0007669"/>
    <property type="project" value="UniProtKB-KW"/>
</dbReference>
<feature type="modified residue" description="4-aspartylphosphate" evidence="8">
    <location>
        <position position="54"/>
    </location>
</feature>
<dbReference type="FunFam" id="3.40.50.300:FF:000006">
    <property type="entry name" value="DNA-binding transcriptional regulator NtrC"/>
    <property type="match status" value="1"/>
</dbReference>
<dbReference type="HOGENOM" id="CLU_000445_0_5_6"/>